<keyword evidence="4 8" id="KW-0812">Transmembrane</keyword>
<keyword evidence="5 9" id="KW-0732">Signal</keyword>
<comment type="similarity">
    <text evidence="8">Belongs to the TonB-dependent receptor family.</text>
</comment>
<evidence type="ECO:0000256" key="6">
    <source>
        <dbReference type="ARBA" id="ARBA00023136"/>
    </source>
</evidence>
<dbReference type="InterPro" id="IPR012910">
    <property type="entry name" value="Plug_dom"/>
</dbReference>
<evidence type="ECO:0000259" key="10">
    <source>
        <dbReference type="Pfam" id="PF07715"/>
    </source>
</evidence>
<dbReference type="InterPro" id="IPR039426">
    <property type="entry name" value="TonB-dep_rcpt-like"/>
</dbReference>
<keyword evidence="3 8" id="KW-1134">Transmembrane beta strand</keyword>
<comment type="subcellular location">
    <subcellularLocation>
        <location evidence="1 8">Cell outer membrane</location>
        <topology evidence="1 8">Multi-pass membrane protein</topology>
    </subcellularLocation>
</comment>
<dbReference type="GO" id="GO:0009279">
    <property type="term" value="C:cell outer membrane"/>
    <property type="evidence" value="ECO:0007669"/>
    <property type="project" value="UniProtKB-SubCell"/>
</dbReference>
<dbReference type="Gene3D" id="2.170.130.10">
    <property type="entry name" value="TonB-dependent receptor, plug domain"/>
    <property type="match status" value="1"/>
</dbReference>
<dbReference type="Gene3D" id="2.40.170.20">
    <property type="entry name" value="TonB-dependent receptor, beta-barrel domain"/>
    <property type="match status" value="1"/>
</dbReference>
<evidence type="ECO:0000313" key="11">
    <source>
        <dbReference type="EMBL" id="MBF5027222.1"/>
    </source>
</evidence>
<protein>
    <submittedName>
        <fullName evidence="11">SusC/RagA family TonB-linked outer membrane protein</fullName>
    </submittedName>
</protein>
<keyword evidence="12" id="KW-1185">Reference proteome</keyword>
<dbReference type="AlphaFoldDB" id="A0A930YVM1"/>
<dbReference type="GO" id="GO:0015344">
    <property type="term" value="F:siderophore uptake transmembrane transporter activity"/>
    <property type="evidence" value="ECO:0007669"/>
    <property type="project" value="TreeGrafter"/>
</dbReference>
<evidence type="ECO:0000256" key="3">
    <source>
        <dbReference type="ARBA" id="ARBA00022452"/>
    </source>
</evidence>
<dbReference type="InterPro" id="IPR023997">
    <property type="entry name" value="TonB-dep_OMP_SusC/RagA_CS"/>
</dbReference>
<evidence type="ECO:0000256" key="4">
    <source>
        <dbReference type="ARBA" id="ARBA00022692"/>
    </source>
</evidence>
<dbReference type="NCBIfam" id="TIGR04057">
    <property type="entry name" value="SusC_RagA_signa"/>
    <property type="match status" value="1"/>
</dbReference>
<evidence type="ECO:0000256" key="7">
    <source>
        <dbReference type="ARBA" id="ARBA00023237"/>
    </source>
</evidence>
<organism evidence="11 12">
    <name type="scientific">Planobacterium oryzisoli</name>
    <dbReference type="NCBI Taxonomy" id="2771435"/>
    <lineage>
        <taxon>Bacteria</taxon>
        <taxon>Pseudomonadati</taxon>
        <taxon>Bacteroidota</taxon>
        <taxon>Flavobacteriia</taxon>
        <taxon>Flavobacteriales</taxon>
        <taxon>Weeksellaceae</taxon>
        <taxon>Chryseobacterium group</taxon>
        <taxon>Chryseobacterium</taxon>
    </lineage>
</organism>
<comment type="caution">
    <text evidence="11">The sequence shown here is derived from an EMBL/GenBank/DDBJ whole genome shotgun (WGS) entry which is preliminary data.</text>
</comment>
<keyword evidence="6 8" id="KW-0472">Membrane</keyword>
<dbReference type="PROSITE" id="PS52016">
    <property type="entry name" value="TONB_DEPENDENT_REC_3"/>
    <property type="match status" value="1"/>
</dbReference>
<dbReference type="GO" id="GO:0044718">
    <property type="term" value="P:siderophore transmembrane transport"/>
    <property type="evidence" value="ECO:0007669"/>
    <property type="project" value="TreeGrafter"/>
</dbReference>
<dbReference type="NCBIfam" id="TIGR04056">
    <property type="entry name" value="OMP_RagA_SusC"/>
    <property type="match status" value="1"/>
</dbReference>
<gene>
    <name evidence="11" type="ORF">IC612_05365</name>
</gene>
<dbReference type="Pfam" id="PF07715">
    <property type="entry name" value="Plug"/>
    <property type="match status" value="1"/>
</dbReference>
<reference evidence="11" key="1">
    <citation type="submission" date="2020-11" db="EMBL/GenBank/DDBJ databases">
        <title>Genome seq and assembly of Planobacterium sp.</title>
        <authorList>
            <person name="Chhetri G."/>
        </authorList>
    </citation>
    <scope>NUCLEOTIDE SEQUENCE</scope>
    <source>
        <strain evidence="11">GCR5</strain>
    </source>
</reference>
<feature type="signal peptide" evidence="9">
    <location>
        <begin position="1"/>
        <end position="22"/>
    </location>
</feature>
<dbReference type="PANTHER" id="PTHR30069">
    <property type="entry name" value="TONB-DEPENDENT OUTER MEMBRANE RECEPTOR"/>
    <property type="match status" value="1"/>
</dbReference>
<evidence type="ECO:0000256" key="2">
    <source>
        <dbReference type="ARBA" id="ARBA00022448"/>
    </source>
</evidence>
<keyword evidence="2 8" id="KW-0813">Transport</keyword>
<evidence type="ECO:0000256" key="1">
    <source>
        <dbReference type="ARBA" id="ARBA00004571"/>
    </source>
</evidence>
<dbReference type="SUPFAM" id="SSF56935">
    <property type="entry name" value="Porins"/>
    <property type="match status" value="1"/>
</dbReference>
<dbReference type="Proteomes" id="UP000694480">
    <property type="component" value="Unassembled WGS sequence"/>
</dbReference>
<accession>A0A930YVM1</accession>
<dbReference type="InterPro" id="IPR037066">
    <property type="entry name" value="Plug_dom_sf"/>
</dbReference>
<evidence type="ECO:0000256" key="5">
    <source>
        <dbReference type="ARBA" id="ARBA00022729"/>
    </source>
</evidence>
<evidence type="ECO:0000256" key="9">
    <source>
        <dbReference type="SAM" id="SignalP"/>
    </source>
</evidence>
<dbReference type="EMBL" id="JADKYY010000005">
    <property type="protein sequence ID" value="MBF5027222.1"/>
    <property type="molecule type" value="Genomic_DNA"/>
</dbReference>
<feature type="chain" id="PRO_5038124490" evidence="9">
    <location>
        <begin position="23"/>
        <end position="973"/>
    </location>
</feature>
<evidence type="ECO:0000256" key="8">
    <source>
        <dbReference type="PROSITE-ProRule" id="PRU01360"/>
    </source>
</evidence>
<dbReference type="PANTHER" id="PTHR30069:SF29">
    <property type="entry name" value="HEMOGLOBIN AND HEMOGLOBIN-HAPTOGLOBIN-BINDING PROTEIN 1-RELATED"/>
    <property type="match status" value="1"/>
</dbReference>
<dbReference type="RefSeq" id="WP_194739152.1">
    <property type="nucleotide sequence ID" value="NZ_JADKYY010000005.1"/>
</dbReference>
<sequence length="973" mass="108008">MKKLTTSVLAVVLTSSFALVNAQVDTTRTQDIEGVVVTALGIKREKKSIGYAAQEISGESISEAGQNNALSALSGNVAGVQVTSPSSMGGSTRITMRGISSLTGENRPLIIVDGIPLDNTNINDVNTQRGAGGRDYGDPAFDINPDDIESVTVLKGGPAAALYGSRASNGVIIYTTKQAKRGRTSVELNTGISFESIYIMPDLQDSYGGGLADTFETVTINGRTYNIADYGMDESWGPKYDPNLMYLPWNAFDPEFASDYLKEIPWVAPKHDVDSFFDTGITLTNNISVSKSFDNSNMRVSYTNTDISGILPNSSIKKHNFTINANSQLSDKLKVETVMNFVQTHGFNRPEQGYGDNSVAQKFFQWGQRQLDFSKLKDYKLANGQQRSWNRTAWNDPTPLYSDNPYWTVYENIAQDKRNRFFGNVGLTYDLTDNLYVVGKVYADIYSQDNESRVAVGSQSVPDFTVFNRNFSEFNYEGRLHWNPRISDDFTLNTFAGVNRRETKYKDLTGTTVGGLIIPNFYNLNNSVETAEADNFEYWKRVNSMFASASLGFRDTFFLEATARNDWFSTVSEDQFYPSVTGSLVFSNLINAPWLSFGKLRAGWANVASDTGPYQLSNYVDQASNFGGDPRYTLQTRFNNPNLRPELKDTKEIGLEMNFFKNRFGFDVTYYHVDITDGILPLAVDPSTGYASLMINAGQMTNKGIEAMAFLTPVKTTDFSWDMNWNFAKNENMVVKLHEDAKTLQLTNAPFRARLLAIEGQPYGQIYGTDFTYDANGNKIVSNSGNGYVPSAITNLGSTLPDYNMGLRNSFRYKNARLSFLFDMQKGGKYFSTSHMWGMYSGMIEESTLNGNREAGIVLPGVKADGTQNTTVISAQRYGAMHYNTVDALNVFDADYIKLRDITLSYDLPKSLVGNAVDGIRISAFGRNLLAWNLDWKGMDPENTSYGSGNIQGLEGGSLPSTRQYGVNVNIKF</sequence>
<feature type="domain" description="TonB-dependent receptor plug" evidence="10">
    <location>
        <begin position="46"/>
        <end position="171"/>
    </location>
</feature>
<proteinExistence type="inferred from homology"/>
<dbReference type="InterPro" id="IPR036942">
    <property type="entry name" value="Beta-barrel_TonB_sf"/>
</dbReference>
<evidence type="ECO:0000313" key="12">
    <source>
        <dbReference type="Proteomes" id="UP000694480"/>
    </source>
</evidence>
<keyword evidence="7 8" id="KW-0998">Cell outer membrane</keyword>
<name>A0A930YVM1_9FLAO</name>
<dbReference type="InterPro" id="IPR023996">
    <property type="entry name" value="TonB-dep_OMP_SusC/RagA"/>
</dbReference>